<evidence type="ECO:0000313" key="3">
    <source>
        <dbReference type="Proteomes" id="UP000263900"/>
    </source>
</evidence>
<dbReference type="Proteomes" id="UP000263900">
    <property type="component" value="Chromosome"/>
</dbReference>
<sequence>MRTLLFILLFLCTVSSRAQSFGNGNIVVVRIGTGTTPMTAGMAQPVFLDEYNPCGELQRSIALPVTVSGSNRRLTLAPLATDYTEGFISLSEDGQYLALAGYDAAAGTASVAATTSATVNRTVAVIDPSGNVNSSTAFSNRFNTVAVRGAVVNGSDLWVTGGNGGIVYATVGSTGTSNTLITTSTGRCLGIYDGQLYASSTATGLRLARVGTGLPTVTGQTMVNLPGYATSGGSPFQYFMTRLNGSDTVNVLYIADNNVLRKYSLVAGSWVDNGTIGLFADKYRGVTGIEQDGIVTLYTVRRNDIGGELIRYIDSTGYNASFSNLKPVIIAQADSNTAFRSVAMAPQAVSPLARTAKTSTATLRVLTDVKNPMVMAELTAPQPVTGVVQVHDLNGRLLYTRKVAAIKGKNRFPLQVPAGTHGLYMASFISLQGHLLTSKFIY</sequence>
<evidence type="ECO:0008006" key="4">
    <source>
        <dbReference type="Google" id="ProtNLM"/>
    </source>
</evidence>
<organism evidence="2 3">
    <name type="scientific">Paraflavitalea soli</name>
    <dbReference type="NCBI Taxonomy" id="2315862"/>
    <lineage>
        <taxon>Bacteria</taxon>
        <taxon>Pseudomonadati</taxon>
        <taxon>Bacteroidota</taxon>
        <taxon>Chitinophagia</taxon>
        <taxon>Chitinophagales</taxon>
        <taxon>Chitinophagaceae</taxon>
        <taxon>Paraflavitalea</taxon>
    </lineage>
</organism>
<name>A0A3B7MHW1_9BACT</name>
<evidence type="ECO:0000313" key="2">
    <source>
        <dbReference type="EMBL" id="AXY73167.1"/>
    </source>
</evidence>
<dbReference type="EMBL" id="CP032157">
    <property type="protein sequence ID" value="AXY73167.1"/>
    <property type="molecule type" value="Genomic_DNA"/>
</dbReference>
<dbReference type="AlphaFoldDB" id="A0A3B7MHW1"/>
<feature type="signal peptide" evidence="1">
    <location>
        <begin position="1"/>
        <end position="20"/>
    </location>
</feature>
<dbReference type="KEGG" id="pseg:D3H65_03895"/>
<reference evidence="2 3" key="1">
    <citation type="submission" date="2018-09" db="EMBL/GenBank/DDBJ databases">
        <title>Genome sequencing of strain 6GH32-13.</title>
        <authorList>
            <person name="Weon H.-Y."/>
            <person name="Heo J."/>
            <person name="Kwon S.-W."/>
        </authorList>
    </citation>
    <scope>NUCLEOTIDE SEQUENCE [LARGE SCALE GENOMIC DNA]</scope>
    <source>
        <strain evidence="2 3">5GH32-13</strain>
    </source>
</reference>
<keyword evidence="3" id="KW-1185">Reference proteome</keyword>
<accession>A0A3B7MHW1</accession>
<feature type="chain" id="PRO_5017772263" description="T9SS C-terminal target domain-containing protein" evidence="1">
    <location>
        <begin position="21"/>
        <end position="442"/>
    </location>
</feature>
<dbReference type="OrthoDB" id="740055at2"/>
<dbReference type="SUPFAM" id="SSF69322">
    <property type="entry name" value="Tricorn protease domain 2"/>
    <property type="match status" value="1"/>
</dbReference>
<evidence type="ECO:0000256" key="1">
    <source>
        <dbReference type="SAM" id="SignalP"/>
    </source>
</evidence>
<dbReference type="RefSeq" id="WP_119049005.1">
    <property type="nucleotide sequence ID" value="NZ_CP032157.1"/>
</dbReference>
<keyword evidence="1" id="KW-0732">Signal</keyword>
<protein>
    <recommendedName>
        <fullName evidence="4">T9SS C-terminal target domain-containing protein</fullName>
    </recommendedName>
</protein>
<proteinExistence type="predicted"/>
<gene>
    <name evidence="2" type="ORF">D3H65_03895</name>
</gene>